<proteinExistence type="predicted"/>
<gene>
    <name evidence="1" type="primary">orf486</name>
</gene>
<organism evidence="1">
    <name type="scientific">Percursaria percursa</name>
    <dbReference type="NCBI Taxonomy" id="153906"/>
    <lineage>
        <taxon>Eukaryota</taxon>
        <taxon>Viridiplantae</taxon>
        <taxon>Chlorophyta</taxon>
        <taxon>core chlorophytes</taxon>
        <taxon>Ulvophyceae</taxon>
        <taxon>OUU clade</taxon>
        <taxon>Ulvales</taxon>
        <taxon>Kornmanniaceae</taxon>
        <taxon>Percursaria</taxon>
    </lineage>
</organism>
<geneLocation type="mitochondrion" evidence="1"/>
<protein>
    <submittedName>
        <fullName evidence="1">Uncharacterized protein</fullName>
    </submittedName>
</protein>
<accession>A0A8K1JA69</accession>
<name>A0A8K1JA69_9CHLO</name>
<evidence type="ECO:0000313" key="1">
    <source>
        <dbReference type="EMBL" id="UCS09815.1"/>
    </source>
</evidence>
<reference evidence="1" key="1">
    <citation type="submission" date="2021-08" db="EMBL/GenBank/DDBJ databases">
        <authorList>
            <person name="Liu F."/>
            <person name="Iii J.T.M."/>
            <person name="Wang H."/>
        </authorList>
    </citation>
    <scope>NUCLEOTIDE SEQUENCE</scope>
</reference>
<dbReference type="EMBL" id="MZ911851">
    <property type="protein sequence ID" value="UCS09815.1"/>
    <property type="molecule type" value="Genomic_DNA"/>
</dbReference>
<dbReference type="AlphaFoldDB" id="A0A8K1JA69"/>
<sequence length="486" mass="56250">MSRANPISLRIASKTQSLPFIGVSEYYFYNHVKQNINYIKLTALLSKQTNLPTKKHNVIKDSFILNPNLLPLNTTCIAKQLFSTKYTLNKRRFSSTALHYIRWLHEDFDTNYTIFNTEYYSKYENSYKSINLITPIAYPSVNSKQSSIKKDYGSLYLISKSNQISTLYKYFVFNRAKKNILKSKEGFPSNLTCLSGSGLNSSINKAVFLRKNSDCVGFNKSKLNSKFFTDLPFVKSKNVKKTQYSDEKILPVKLPKPIMQNFYKQFCFKPYYANMTCNMLLLMCLNLLYPENQAINKITRPITGLSLTNQLNIKQRFSTVKKQLPSSLFFKINKNSGSTRYKLGLNSGFKTKSSRFNKVQKHTNSFYTAKSLASLELVVYRSFCEPAGLNYITALENRLSKSRFNSDFSNATFTRTSKNRFISNYTNIQTGLIRLKAQMIFEFLYTKSNSDTTVQKDQKEQNNSSLLMQEPRNNKLWYRKGPSIRL</sequence>
<keyword evidence="1" id="KW-0496">Mitochondrion</keyword>